<keyword evidence="5" id="KW-0804">Transcription</keyword>
<evidence type="ECO:0000313" key="10">
    <source>
        <dbReference type="EMBL" id="KNC53215.1"/>
    </source>
</evidence>
<dbReference type="InterPro" id="IPR036322">
    <property type="entry name" value="WD40_repeat_dom_sf"/>
</dbReference>
<sequence>MDTDAIVLAYLKRKQYERAEAALNHEGRVESLDDLAFRAYSAVDTNVANYILFHNPKEGPQAYLESYARLKDWITTSLEAYRDELSAILFPVFVHCYLDLVSKEHAEEAKTFLARFSPEHAAAHSADLAQLGSVTHKQHVLQNKLSSTFRTNKYNVRLSSYGFELLVRFLQEADFMLLLAIVNERINVLVAEAKPNDGVVPRFAAGALTGLSVEAMDELVEAHQVHWGTFPSFKESTHALISEFSEELKGLTDDEGRPLVFNLFTEAQAELDASFAAAAEEGAGRSKRRKRGDGSAAETGDAPPVPELKRIPLLETAELSELESFAEVRSRMALSSTALPSAAMYTFFNTYDTLNCASFSRSGGLMATGFGDSSIRLWDLEGRHLTGLNPELVPIAENSVVLHGHSGPVYGLSFSPDSRFFVSASQDGTARLWSMETRTNLVVYSGHSFPIWDVAVSPLGHYFATASHDTTARLWSTNMVTPLRIFAGHLSDVDTVAFHPNSNYVATGSSDKSVRLWDVQSGNCVRVYTGHTDGVASLAFSPDGAKLASGAHNGAVIEWDINSAKSLKSYTGHKGAVWSLDYAHDGVLLASASADHSIRLWDVESRFLDASTSRRQDTPPGGLVKAFYTKSTPVFNVKFNPRNVLLAAGPFRASEPSPHVDDLSPAAKAQAVGDAGAAISMDTTK</sequence>
<dbReference type="InterPro" id="IPR007582">
    <property type="entry name" value="TFIID_NTD2"/>
</dbReference>
<dbReference type="STRING" id="461836.A0A0L0DLT8"/>
<keyword evidence="10" id="KW-0396">Initiation factor</keyword>
<evidence type="ECO:0000256" key="8">
    <source>
        <dbReference type="SAM" id="MobiDB-lite"/>
    </source>
</evidence>
<feature type="repeat" description="WD" evidence="7">
    <location>
        <begin position="528"/>
        <end position="569"/>
    </location>
</feature>
<evidence type="ECO:0000256" key="1">
    <source>
        <dbReference type="ARBA" id="ARBA00004123"/>
    </source>
</evidence>
<keyword evidence="11" id="KW-1185">Reference proteome</keyword>
<feature type="repeat" description="WD" evidence="7">
    <location>
        <begin position="570"/>
        <end position="605"/>
    </location>
</feature>
<keyword evidence="3" id="KW-0677">Repeat</keyword>
<dbReference type="CDD" id="cd08044">
    <property type="entry name" value="TAF5_NTD2"/>
    <property type="match status" value="1"/>
</dbReference>
<dbReference type="InterPro" id="IPR019775">
    <property type="entry name" value="WD40_repeat_CS"/>
</dbReference>
<organism evidence="10 11">
    <name type="scientific">Thecamonas trahens ATCC 50062</name>
    <dbReference type="NCBI Taxonomy" id="461836"/>
    <lineage>
        <taxon>Eukaryota</taxon>
        <taxon>Apusozoa</taxon>
        <taxon>Apusomonadida</taxon>
        <taxon>Apusomonadidae</taxon>
        <taxon>Thecamonas</taxon>
    </lineage>
</organism>
<evidence type="ECO:0000313" key="11">
    <source>
        <dbReference type="Proteomes" id="UP000054408"/>
    </source>
</evidence>
<evidence type="ECO:0000256" key="2">
    <source>
        <dbReference type="ARBA" id="ARBA00022574"/>
    </source>
</evidence>
<dbReference type="InterPro" id="IPR001680">
    <property type="entry name" value="WD40_rpt"/>
</dbReference>
<dbReference type="SUPFAM" id="SSF50978">
    <property type="entry name" value="WD40 repeat-like"/>
    <property type="match status" value="1"/>
</dbReference>
<dbReference type="Gene3D" id="1.25.40.500">
    <property type="entry name" value="TFIID subunit TAF5, NTD2 domain"/>
    <property type="match status" value="1"/>
</dbReference>
<dbReference type="RefSeq" id="XP_013754684.1">
    <property type="nucleotide sequence ID" value="XM_013899230.1"/>
</dbReference>
<dbReference type="InterPro" id="IPR020472">
    <property type="entry name" value="WD40_PAC1"/>
</dbReference>
<proteinExistence type="predicted"/>
<feature type="region of interest" description="Disordered" evidence="8">
    <location>
        <begin position="282"/>
        <end position="310"/>
    </location>
</feature>
<feature type="repeat" description="WD" evidence="7">
    <location>
        <begin position="402"/>
        <end position="443"/>
    </location>
</feature>
<reference evidence="10 11" key="1">
    <citation type="submission" date="2010-05" db="EMBL/GenBank/DDBJ databases">
        <title>The Genome Sequence of Thecamonas trahens ATCC 50062.</title>
        <authorList>
            <consortium name="The Broad Institute Genome Sequencing Platform"/>
            <person name="Russ C."/>
            <person name="Cuomo C."/>
            <person name="Shea T."/>
            <person name="Young S.K."/>
            <person name="Zeng Q."/>
            <person name="Koehrsen M."/>
            <person name="Haas B."/>
            <person name="Borodovsky M."/>
            <person name="Guigo R."/>
            <person name="Alvarado L."/>
            <person name="Berlin A."/>
            <person name="Bochicchio J."/>
            <person name="Borenstein D."/>
            <person name="Chapman S."/>
            <person name="Chen Z."/>
            <person name="Freedman E."/>
            <person name="Gellesch M."/>
            <person name="Goldberg J."/>
            <person name="Griggs A."/>
            <person name="Gujja S."/>
            <person name="Heilman E."/>
            <person name="Heiman D."/>
            <person name="Hepburn T."/>
            <person name="Howarth C."/>
            <person name="Jen D."/>
            <person name="Larson L."/>
            <person name="Mehta T."/>
            <person name="Park D."/>
            <person name="Pearson M."/>
            <person name="Roberts A."/>
            <person name="Saif S."/>
            <person name="Shenoy N."/>
            <person name="Sisk P."/>
            <person name="Stolte C."/>
            <person name="Sykes S."/>
            <person name="Thomson T."/>
            <person name="Walk T."/>
            <person name="White J."/>
            <person name="Yandava C."/>
            <person name="Burger G."/>
            <person name="Gray M.W."/>
            <person name="Holland P.W.H."/>
            <person name="King N."/>
            <person name="Lang F.B.F."/>
            <person name="Roger A.J."/>
            <person name="Ruiz-Trillo I."/>
            <person name="Lander E."/>
            <person name="Nusbaum C."/>
        </authorList>
    </citation>
    <scope>NUCLEOTIDE SEQUENCE [LARGE SCALE GENOMIC DNA]</scope>
    <source>
        <strain evidence="10 11">ATCC 50062</strain>
    </source>
</reference>
<keyword evidence="4" id="KW-0805">Transcription regulation</keyword>
<evidence type="ECO:0000256" key="6">
    <source>
        <dbReference type="ARBA" id="ARBA00023242"/>
    </source>
</evidence>
<dbReference type="OMA" id="HNHPVWD"/>
<keyword evidence="10" id="KW-0648">Protein biosynthesis</keyword>
<dbReference type="AlphaFoldDB" id="A0A0L0DLT8"/>
<dbReference type="GO" id="GO:0005669">
    <property type="term" value="C:transcription factor TFIID complex"/>
    <property type="evidence" value="ECO:0007669"/>
    <property type="project" value="TreeGrafter"/>
</dbReference>
<protein>
    <submittedName>
        <fullName evidence="10">Transcription initiation factor TFIID subunit 5</fullName>
    </submittedName>
</protein>
<dbReference type="GO" id="GO:0006367">
    <property type="term" value="P:transcription initiation at RNA polymerase II promoter"/>
    <property type="evidence" value="ECO:0007669"/>
    <property type="project" value="TreeGrafter"/>
</dbReference>
<dbReference type="PROSITE" id="PS50007">
    <property type="entry name" value="PIPLC_X_DOMAIN"/>
    <property type="match status" value="1"/>
</dbReference>
<dbReference type="OrthoDB" id="10266330at2759"/>
<dbReference type="GO" id="GO:0003743">
    <property type="term" value="F:translation initiation factor activity"/>
    <property type="evidence" value="ECO:0007669"/>
    <property type="project" value="UniProtKB-KW"/>
</dbReference>
<evidence type="ECO:0000256" key="3">
    <source>
        <dbReference type="ARBA" id="ARBA00022737"/>
    </source>
</evidence>
<dbReference type="Pfam" id="PF00400">
    <property type="entry name" value="WD40"/>
    <property type="match status" value="6"/>
</dbReference>
<evidence type="ECO:0000259" key="9">
    <source>
        <dbReference type="Pfam" id="PF04494"/>
    </source>
</evidence>
<dbReference type="InterPro" id="IPR037264">
    <property type="entry name" value="TFIID_NTD2_sf"/>
</dbReference>
<keyword evidence="2 7" id="KW-0853">WD repeat</keyword>
<feature type="repeat" description="WD" evidence="7">
    <location>
        <begin position="444"/>
        <end position="476"/>
    </location>
</feature>
<dbReference type="SUPFAM" id="SSF160897">
    <property type="entry name" value="Taf5 N-terminal domain-like"/>
    <property type="match status" value="1"/>
</dbReference>
<dbReference type="InterPro" id="IPR015943">
    <property type="entry name" value="WD40/YVTN_repeat-like_dom_sf"/>
</dbReference>
<keyword evidence="6" id="KW-0539">Nucleus</keyword>
<evidence type="ECO:0000256" key="7">
    <source>
        <dbReference type="PROSITE-ProRule" id="PRU00221"/>
    </source>
</evidence>
<dbReference type="CDD" id="cd00200">
    <property type="entry name" value="WD40"/>
    <property type="match status" value="1"/>
</dbReference>
<dbReference type="PANTHER" id="PTHR19879">
    <property type="entry name" value="TRANSCRIPTION INITIATION FACTOR TFIID"/>
    <property type="match status" value="1"/>
</dbReference>
<dbReference type="EMBL" id="GL349479">
    <property type="protein sequence ID" value="KNC53215.1"/>
    <property type="molecule type" value="Genomic_DNA"/>
</dbReference>
<feature type="repeat" description="WD" evidence="7">
    <location>
        <begin position="347"/>
        <end position="381"/>
    </location>
</feature>
<dbReference type="GO" id="GO:0016251">
    <property type="term" value="F:RNA polymerase II general transcription initiation factor activity"/>
    <property type="evidence" value="ECO:0007669"/>
    <property type="project" value="TreeGrafter"/>
</dbReference>
<dbReference type="GeneID" id="25567791"/>
<dbReference type="Proteomes" id="UP000054408">
    <property type="component" value="Unassembled WGS sequence"/>
</dbReference>
<dbReference type="PANTHER" id="PTHR19879:SF1">
    <property type="entry name" value="CANNONBALL-RELATED"/>
    <property type="match status" value="1"/>
</dbReference>
<dbReference type="SMART" id="SM00320">
    <property type="entry name" value="WD40"/>
    <property type="match status" value="6"/>
</dbReference>
<name>A0A0L0DLT8_THETB</name>
<dbReference type="PROSITE" id="PS50294">
    <property type="entry name" value="WD_REPEATS_REGION"/>
    <property type="match status" value="6"/>
</dbReference>
<accession>A0A0L0DLT8</accession>
<dbReference type="Pfam" id="PF04494">
    <property type="entry name" value="TFIID_NTD2"/>
    <property type="match status" value="1"/>
</dbReference>
<dbReference type="PROSITE" id="PS50082">
    <property type="entry name" value="WD_REPEATS_2"/>
    <property type="match status" value="6"/>
</dbReference>
<evidence type="ECO:0000256" key="5">
    <source>
        <dbReference type="ARBA" id="ARBA00023163"/>
    </source>
</evidence>
<comment type="subcellular location">
    <subcellularLocation>
        <location evidence="1">Nucleus</location>
    </subcellularLocation>
</comment>
<dbReference type="PRINTS" id="PR00320">
    <property type="entry name" value="GPROTEINBRPT"/>
</dbReference>
<feature type="domain" description="TFIID subunit TAF5 NTD2" evidence="9">
    <location>
        <begin position="58"/>
        <end position="186"/>
    </location>
</feature>
<feature type="repeat" description="WD" evidence="7">
    <location>
        <begin position="486"/>
        <end position="527"/>
    </location>
</feature>
<dbReference type="PROSITE" id="PS00678">
    <property type="entry name" value="WD_REPEATS_1"/>
    <property type="match status" value="3"/>
</dbReference>
<dbReference type="Gene3D" id="2.130.10.10">
    <property type="entry name" value="YVTN repeat-like/Quinoprotein amine dehydrogenase"/>
    <property type="match status" value="3"/>
</dbReference>
<dbReference type="eggNOG" id="KOG0263">
    <property type="taxonomic scope" value="Eukaryota"/>
</dbReference>
<gene>
    <name evidence="10" type="ORF">AMSG_09301</name>
</gene>
<evidence type="ECO:0000256" key="4">
    <source>
        <dbReference type="ARBA" id="ARBA00023015"/>
    </source>
</evidence>